<evidence type="ECO:0000313" key="3">
    <source>
        <dbReference type="Proteomes" id="UP000002215"/>
    </source>
</evidence>
<gene>
    <name evidence="2" type="ordered locus">Cpin_6137</name>
</gene>
<dbReference type="RefSeq" id="WP_012793711.1">
    <property type="nucleotide sequence ID" value="NC_013132.1"/>
</dbReference>
<keyword evidence="1" id="KW-1133">Transmembrane helix</keyword>
<name>A0A979GZ03_CHIPD</name>
<protein>
    <submittedName>
        <fullName evidence="2">Uncharacterized protein</fullName>
    </submittedName>
</protein>
<dbReference type="EMBL" id="CP001699">
    <property type="protein sequence ID" value="ACU63546.1"/>
    <property type="molecule type" value="Genomic_DNA"/>
</dbReference>
<reference evidence="2 3" key="2">
    <citation type="journal article" date="2010" name="Stand. Genomic Sci.">
        <title>Complete genome sequence of Chitinophaga pinensis type strain (UQM 2034).</title>
        <authorList>
            <person name="Glavina Del Rio T."/>
            <person name="Abt B."/>
            <person name="Spring S."/>
            <person name="Lapidus A."/>
            <person name="Nolan M."/>
            <person name="Tice H."/>
            <person name="Copeland A."/>
            <person name="Cheng J.F."/>
            <person name="Chen F."/>
            <person name="Bruce D."/>
            <person name="Goodwin L."/>
            <person name="Pitluck S."/>
            <person name="Ivanova N."/>
            <person name="Mavromatis K."/>
            <person name="Mikhailova N."/>
            <person name="Pati A."/>
            <person name="Chen A."/>
            <person name="Palaniappan K."/>
            <person name="Land M."/>
            <person name="Hauser L."/>
            <person name="Chang Y.J."/>
            <person name="Jeffries C.D."/>
            <person name="Chain P."/>
            <person name="Saunders E."/>
            <person name="Detter J.C."/>
            <person name="Brettin T."/>
            <person name="Rohde M."/>
            <person name="Goker M."/>
            <person name="Bristow J."/>
            <person name="Eisen J.A."/>
            <person name="Markowitz V."/>
            <person name="Hugenholtz P."/>
            <person name="Kyrpides N.C."/>
            <person name="Klenk H.P."/>
            <person name="Lucas S."/>
        </authorList>
    </citation>
    <scope>NUCLEOTIDE SEQUENCE [LARGE SCALE GENOMIC DNA]</scope>
    <source>
        <strain evidence="3">ATCC 43595 / DSM 2588 / LMG 13176 / NBRC 15968 / NCIMB 11800 / UQM 2034</strain>
    </source>
</reference>
<keyword evidence="1" id="KW-0472">Membrane</keyword>
<sequence length="68" mass="7827">MSFIQKMKSRKNQLIALLILHAILLIWSYGYVVAHQGYDGISLLAIAVLAAATLYSFIKLLTYYWDKY</sequence>
<dbReference type="KEGG" id="cpi:Cpin_6137"/>
<reference evidence="3" key="1">
    <citation type="submission" date="2009-08" db="EMBL/GenBank/DDBJ databases">
        <title>The complete genome of Chitinophaga pinensis DSM 2588.</title>
        <authorList>
            <consortium name="US DOE Joint Genome Institute (JGI-PGF)"/>
            <person name="Lucas S."/>
            <person name="Copeland A."/>
            <person name="Lapidus A."/>
            <person name="Glavina del Rio T."/>
            <person name="Dalin E."/>
            <person name="Tice H."/>
            <person name="Bruce D."/>
            <person name="Goodwin L."/>
            <person name="Pitluck S."/>
            <person name="Kyrpides N."/>
            <person name="Mavromatis K."/>
            <person name="Ivanova N."/>
            <person name="Mikhailova N."/>
            <person name="Sims D."/>
            <person name="Meinche L."/>
            <person name="Brettin T."/>
            <person name="Detter J.C."/>
            <person name="Han C."/>
            <person name="Larimer F."/>
            <person name="Land M."/>
            <person name="Hauser L."/>
            <person name="Markowitz V."/>
            <person name="Cheng J.-F."/>
            <person name="Hugenholtz P."/>
            <person name="Woyke T."/>
            <person name="Wu D."/>
            <person name="Spring S."/>
            <person name="Klenk H.-P."/>
            <person name="Eisen J.A."/>
        </authorList>
    </citation>
    <scope>NUCLEOTIDE SEQUENCE [LARGE SCALE GENOMIC DNA]</scope>
    <source>
        <strain evidence="3">ATCC 43595 / DSM 2588 / LMG 13176 / NBRC 15968 / NCIMB 11800 / UQM 2034</strain>
    </source>
</reference>
<keyword evidence="1" id="KW-0812">Transmembrane</keyword>
<proteinExistence type="predicted"/>
<dbReference type="Proteomes" id="UP000002215">
    <property type="component" value="Chromosome"/>
</dbReference>
<feature type="transmembrane region" description="Helical" evidence="1">
    <location>
        <begin position="40"/>
        <end position="65"/>
    </location>
</feature>
<accession>A0A979GZ03</accession>
<dbReference type="AlphaFoldDB" id="A0A979GZ03"/>
<evidence type="ECO:0000256" key="1">
    <source>
        <dbReference type="SAM" id="Phobius"/>
    </source>
</evidence>
<evidence type="ECO:0000313" key="2">
    <source>
        <dbReference type="EMBL" id="ACU63546.1"/>
    </source>
</evidence>
<organism evidence="2 3">
    <name type="scientific">Chitinophaga pinensis (strain ATCC 43595 / DSM 2588 / LMG 13176 / NBRC 15968 / NCIMB 11800 / UQM 2034)</name>
    <dbReference type="NCBI Taxonomy" id="485918"/>
    <lineage>
        <taxon>Bacteria</taxon>
        <taxon>Pseudomonadati</taxon>
        <taxon>Bacteroidota</taxon>
        <taxon>Chitinophagia</taxon>
        <taxon>Chitinophagales</taxon>
        <taxon>Chitinophagaceae</taxon>
        <taxon>Chitinophaga</taxon>
    </lineage>
</organism>